<name>A0A6S6S656_9BACT</name>
<reference evidence="1" key="1">
    <citation type="submission" date="2020-01" db="EMBL/GenBank/DDBJ databases">
        <authorList>
            <person name="Meier V. D."/>
            <person name="Meier V D."/>
        </authorList>
    </citation>
    <scope>NUCLEOTIDE SEQUENCE</scope>
    <source>
        <strain evidence="1">HLG_WM_MAG_06</strain>
    </source>
</reference>
<dbReference type="AlphaFoldDB" id="A0A6S6S656"/>
<evidence type="ECO:0000313" key="1">
    <source>
        <dbReference type="EMBL" id="CAA6803203.1"/>
    </source>
</evidence>
<sequence length="169" mass="20218">MKNRLILNTAIQNLSINSTLHLTNNKVQIRFVVKGELNAYIFPPKSKLQRANELWKATCFELFLADSQKEEYYEINFSSSLVWNFYYLKNYRAEVQELKLLNEPKIEVQQNEDEVQIDFELEIENLEKFDIYNVASIFLTKDNERTFWSVKHEKDVPDFHNRATFLQIK</sequence>
<gene>
    <name evidence="1" type="ORF">HELGO_WM3469</name>
</gene>
<dbReference type="EMBL" id="CACVAP010000039">
    <property type="protein sequence ID" value="CAA6803203.1"/>
    <property type="molecule type" value="Genomic_DNA"/>
</dbReference>
<accession>A0A6S6S656</accession>
<organism evidence="1">
    <name type="scientific">uncultured Sulfurovum sp</name>
    <dbReference type="NCBI Taxonomy" id="269237"/>
    <lineage>
        <taxon>Bacteria</taxon>
        <taxon>Pseudomonadati</taxon>
        <taxon>Campylobacterota</taxon>
        <taxon>Epsilonproteobacteria</taxon>
        <taxon>Campylobacterales</taxon>
        <taxon>Sulfurovaceae</taxon>
        <taxon>Sulfurovum</taxon>
        <taxon>environmental samples</taxon>
    </lineage>
</organism>
<protein>
    <recommendedName>
        <fullName evidence="2">DOMON-like domain-containing protein</fullName>
    </recommendedName>
</protein>
<proteinExistence type="predicted"/>
<evidence type="ECO:0008006" key="2">
    <source>
        <dbReference type="Google" id="ProtNLM"/>
    </source>
</evidence>